<keyword evidence="1" id="KW-0732">Signal</keyword>
<dbReference type="EMBL" id="CM026422">
    <property type="protein sequence ID" value="KAG0588927.1"/>
    <property type="molecule type" value="Genomic_DNA"/>
</dbReference>
<feature type="signal peptide" evidence="1">
    <location>
        <begin position="1"/>
        <end position="26"/>
    </location>
</feature>
<feature type="chain" id="PRO_5035833935" description="Secreted protein" evidence="1">
    <location>
        <begin position="27"/>
        <end position="222"/>
    </location>
</feature>
<evidence type="ECO:0000256" key="1">
    <source>
        <dbReference type="SAM" id="SignalP"/>
    </source>
</evidence>
<dbReference type="AlphaFoldDB" id="A0A8T0J096"/>
<accession>A0A8T0J096</accession>
<sequence length="222" mass="25237">MYVLVTWSSSWVSFLCLAKSTPLVASFKNASVIFRRNRTFKYFSPGSRDYRLASEVRLGNCRLHIPLRCLVIRKNQLKTTQLLKDQPREPWSSVVCNVHLSQTKATAFRECSIAHVRPSRGRPSHPISVVADACQAVSMYPLCPTREHLELDFTAVTETHKTCCHWLQRVQIQHVTKDNGIAIANANKKCVRYAHCGHSMEHGPICQQANASQRFWSPFSTP</sequence>
<protein>
    <recommendedName>
        <fullName evidence="4">Secreted protein</fullName>
    </recommendedName>
</protein>
<evidence type="ECO:0000313" key="2">
    <source>
        <dbReference type="EMBL" id="KAG0588927.1"/>
    </source>
</evidence>
<dbReference type="Proteomes" id="UP000822688">
    <property type="component" value="Chromosome 2"/>
</dbReference>
<evidence type="ECO:0000313" key="3">
    <source>
        <dbReference type="Proteomes" id="UP000822688"/>
    </source>
</evidence>
<keyword evidence="3" id="KW-1185">Reference proteome</keyword>
<reference evidence="2" key="1">
    <citation type="submission" date="2020-06" db="EMBL/GenBank/DDBJ databases">
        <title>WGS assembly of Ceratodon purpureus strain R40.</title>
        <authorList>
            <person name="Carey S.B."/>
            <person name="Jenkins J."/>
            <person name="Shu S."/>
            <person name="Lovell J.T."/>
            <person name="Sreedasyam A."/>
            <person name="Maumus F."/>
            <person name="Tiley G.P."/>
            <person name="Fernandez-Pozo N."/>
            <person name="Barry K."/>
            <person name="Chen C."/>
            <person name="Wang M."/>
            <person name="Lipzen A."/>
            <person name="Daum C."/>
            <person name="Saski C.A."/>
            <person name="Payton A.C."/>
            <person name="Mcbreen J.C."/>
            <person name="Conrad R.E."/>
            <person name="Kollar L.M."/>
            <person name="Olsson S."/>
            <person name="Huttunen S."/>
            <person name="Landis J.B."/>
            <person name="Wickett N.J."/>
            <person name="Johnson M.G."/>
            <person name="Rensing S.A."/>
            <person name="Grimwood J."/>
            <person name="Schmutz J."/>
            <person name="Mcdaniel S.F."/>
        </authorList>
    </citation>
    <scope>NUCLEOTIDE SEQUENCE</scope>
    <source>
        <strain evidence="2">R40</strain>
    </source>
</reference>
<gene>
    <name evidence="2" type="ORF">KC19_2G279000</name>
</gene>
<comment type="caution">
    <text evidence="2">The sequence shown here is derived from an EMBL/GenBank/DDBJ whole genome shotgun (WGS) entry which is preliminary data.</text>
</comment>
<evidence type="ECO:0008006" key="4">
    <source>
        <dbReference type="Google" id="ProtNLM"/>
    </source>
</evidence>
<proteinExistence type="predicted"/>
<name>A0A8T0J096_CERPU</name>
<organism evidence="2 3">
    <name type="scientific">Ceratodon purpureus</name>
    <name type="common">Fire moss</name>
    <name type="synonym">Dicranum purpureum</name>
    <dbReference type="NCBI Taxonomy" id="3225"/>
    <lineage>
        <taxon>Eukaryota</taxon>
        <taxon>Viridiplantae</taxon>
        <taxon>Streptophyta</taxon>
        <taxon>Embryophyta</taxon>
        <taxon>Bryophyta</taxon>
        <taxon>Bryophytina</taxon>
        <taxon>Bryopsida</taxon>
        <taxon>Dicranidae</taxon>
        <taxon>Pseudoditrichales</taxon>
        <taxon>Ditrichaceae</taxon>
        <taxon>Ceratodon</taxon>
    </lineage>
</organism>